<evidence type="ECO:0000256" key="1">
    <source>
        <dbReference type="ARBA" id="ARBA00023125"/>
    </source>
</evidence>
<sequence>MTAPPTRKRSFQKRLRLTKQQELQICDLRRSFPRQTFTALASRARVALRLVKSPSLQMVSRVLKAEDELRQLAPDCLARKKQRPLYQLQLDQSMVEFVVWCETSQVSLSGSMIMLQAKRMAARHRIPDAMLPRIGESWLRRFQERYGIRFRHSHGESGAVDLGACAAEIQKAA</sequence>
<gene>
    <name evidence="3" type="ORF">GN244_ATG14809</name>
</gene>
<keyword evidence="4" id="KW-1185">Reference proteome</keyword>
<dbReference type="Proteomes" id="UP000602510">
    <property type="component" value="Unassembled WGS sequence"/>
</dbReference>
<dbReference type="SMART" id="SM00674">
    <property type="entry name" value="CENPB"/>
    <property type="match status" value="1"/>
</dbReference>
<dbReference type="Gene3D" id="1.10.10.60">
    <property type="entry name" value="Homeodomain-like"/>
    <property type="match status" value="1"/>
</dbReference>
<reference evidence="3" key="1">
    <citation type="submission" date="2020-04" db="EMBL/GenBank/DDBJ databases">
        <title>Hybrid Assembly of Korean Phytophthora infestans isolates.</title>
        <authorList>
            <person name="Prokchorchik M."/>
            <person name="Lee Y."/>
            <person name="Seo J."/>
            <person name="Cho J.-H."/>
            <person name="Park Y.-E."/>
            <person name="Jang D.-C."/>
            <person name="Im J.-S."/>
            <person name="Choi J.-G."/>
            <person name="Park H.-J."/>
            <person name="Lee G.-B."/>
            <person name="Lee Y.-G."/>
            <person name="Hong S.-Y."/>
            <person name="Cho K."/>
            <person name="Sohn K.H."/>
        </authorList>
    </citation>
    <scope>NUCLEOTIDE SEQUENCE</scope>
    <source>
        <strain evidence="3">KR_1_A1</strain>
    </source>
</reference>
<evidence type="ECO:0000259" key="2">
    <source>
        <dbReference type="PROSITE" id="PS51253"/>
    </source>
</evidence>
<evidence type="ECO:0000313" key="3">
    <source>
        <dbReference type="EMBL" id="KAF4033266.1"/>
    </source>
</evidence>
<name>A0A833T3N2_PHYIN</name>
<proteinExistence type="predicted"/>
<protein>
    <submittedName>
        <fullName evidence="3">Tc5 transposase DNA-binding domain</fullName>
    </submittedName>
</protein>
<dbReference type="SUPFAM" id="SSF46689">
    <property type="entry name" value="Homeodomain-like"/>
    <property type="match status" value="1"/>
</dbReference>
<dbReference type="GO" id="GO:0003677">
    <property type="term" value="F:DNA binding"/>
    <property type="evidence" value="ECO:0007669"/>
    <property type="project" value="UniProtKB-KW"/>
</dbReference>
<keyword evidence="1 3" id="KW-0238">DNA-binding</keyword>
<evidence type="ECO:0000313" key="4">
    <source>
        <dbReference type="Proteomes" id="UP000602510"/>
    </source>
</evidence>
<dbReference type="InterPro" id="IPR009057">
    <property type="entry name" value="Homeodomain-like_sf"/>
</dbReference>
<dbReference type="InterPro" id="IPR006600">
    <property type="entry name" value="HTH_CenpB_DNA-bd_dom"/>
</dbReference>
<feature type="domain" description="HTH CENPB-type" evidence="2">
    <location>
        <begin position="78"/>
        <end position="152"/>
    </location>
</feature>
<organism evidence="3 4">
    <name type="scientific">Phytophthora infestans</name>
    <name type="common">Potato late blight agent</name>
    <name type="synonym">Botrytis infestans</name>
    <dbReference type="NCBI Taxonomy" id="4787"/>
    <lineage>
        <taxon>Eukaryota</taxon>
        <taxon>Sar</taxon>
        <taxon>Stramenopiles</taxon>
        <taxon>Oomycota</taxon>
        <taxon>Peronosporomycetes</taxon>
        <taxon>Peronosporales</taxon>
        <taxon>Peronosporaceae</taxon>
        <taxon>Phytophthora</taxon>
    </lineage>
</organism>
<dbReference type="AlphaFoldDB" id="A0A833T3N2"/>
<dbReference type="EMBL" id="WSZM01000430">
    <property type="protein sequence ID" value="KAF4033266.1"/>
    <property type="molecule type" value="Genomic_DNA"/>
</dbReference>
<accession>A0A833T3N2</accession>
<comment type="caution">
    <text evidence="3">The sequence shown here is derived from an EMBL/GenBank/DDBJ whole genome shotgun (WGS) entry which is preliminary data.</text>
</comment>
<dbReference type="Pfam" id="PF03221">
    <property type="entry name" value="HTH_Tnp_Tc5"/>
    <property type="match status" value="1"/>
</dbReference>
<dbReference type="PROSITE" id="PS51253">
    <property type="entry name" value="HTH_CENPB"/>
    <property type="match status" value="1"/>
</dbReference>